<name>A0A5J4TZF3_9EUKA</name>
<sequence>DPTRRPSAQELLDSEIMKMQSGKEDDEEKGIQIEILCLILESVIQDLRLPFVGTQHQKDQIQQKQEKSCRILIKKLRNKEDNEGRRLTVQIGVVDELLNIFLTRRLESITLAYIFAFHYLLFPCSDQIQQQIYLKHPYPSLIRLLEHPDEEIVNNAIISIFYIQLCGLNTQSSTEQHPHYEAIASNQGIEKIFNLFQRNVSKYSKDCAAICLGFLFRYREITNELMRREIINHLITFVSDVNSWIKDAAINAITSLSMNQTNLTEILRENLLAIITNELRKELEGTEEQIEQIKLNQENICNLLIAILENRKDDELRRQIIVSGIVDALLHIFLTRRLETITLAYVYTFLVLTTPCSNEILQQIYLKNPYPALIHLLEHSDKDVVNFSLLSIHNILFGGVKTTPTTDQHPHFETISECNGVEKLFALLNQTNMTQYTKIYVTISIGFIFRSKEIPDETKRQMVIKRLKILSNDPKYDPKKFAKLGLFCLAQNPVNRTMIEQDGFIVPEIDECA</sequence>
<dbReference type="AlphaFoldDB" id="A0A5J4TZF3"/>
<evidence type="ECO:0000313" key="1">
    <source>
        <dbReference type="EMBL" id="KAA6363667.1"/>
    </source>
</evidence>
<gene>
    <name evidence="1" type="ORF">EZS28_040806</name>
</gene>
<dbReference type="Gene3D" id="1.25.10.10">
    <property type="entry name" value="Leucine-rich Repeat Variant"/>
    <property type="match status" value="1"/>
</dbReference>
<dbReference type="Proteomes" id="UP000324800">
    <property type="component" value="Unassembled WGS sequence"/>
</dbReference>
<accession>A0A5J4TZF3</accession>
<comment type="caution">
    <text evidence="1">The sequence shown here is derived from an EMBL/GenBank/DDBJ whole genome shotgun (WGS) entry which is preliminary data.</text>
</comment>
<dbReference type="EMBL" id="SNRW01022626">
    <property type="protein sequence ID" value="KAA6363667.1"/>
    <property type="molecule type" value="Genomic_DNA"/>
</dbReference>
<evidence type="ECO:0000313" key="2">
    <source>
        <dbReference type="Proteomes" id="UP000324800"/>
    </source>
</evidence>
<feature type="non-terminal residue" evidence="1">
    <location>
        <position position="1"/>
    </location>
</feature>
<dbReference type="InterPro" id="IPR011989">
    <property type="entry name" value="ARM-like"/>
</dbReference>
<proteinExistence type="predicted"/>
<organism evidence="1 2">
    <name type="scientific">Streblomastix strix</name>
    <dbReference type="NCBI Taxonomy" id="222440"/>
    <lineage>
        <taxon>Eukaryota</taxon>
        <taxon>Metamonada</taxon>
        <taxon>Preaxostyla</taxon>
        <taxon>Oxymonadida</taxon>
        <taxon>Streblomastigidae</taxon>
        <taxon>Streblomastix</taxon>
    </lineage>
</organism>
<dbReference type="SUPFAM" id="SSF48371">
    <property type="entry name" value="ARM repeat"/>
    <property type="match status" value="1"/>
</dbReference>
<protein>
    <submittedName>
        <fullName evidence="1">Uncharacterized protein</fullName>
    </submittedName>
</protein>
<dbReference type="OrthoDB" id="201709at2759"/>
<reference evidence="1 2" key="1">
    <citation type="submission" date="2019-03" db="EMBL/GenBank/DDBJ databases">
        <title>Single cell metagenomics reveals metabolic interactions within the superorganism composed of flagellate Streblomastix strix and complex community of Bacteroidetes bacteria on its surface.</title>
        <authorList>
            <person name="Treitli S.C."/>
            <person name="Kolisko M."/>
            <person name="Husnik F."/>
            <person name="Keeling P."/>
            <person name="Hampl V."/>
        </authorList>
    </citation>
    <scope>NUCLEOTIDE SEQUENCE [LARGE SCALE GENOMIC DNA]</scope>
    <source>
        <strain evidence="1">ST1C</strain>
    </source>
</reference>
<dbReference type="InterPro" id="IPR016024">
    <property type="entry name" value="ARM-type_fold"/>
</dbReference>